<evidence type="ECO:0000313" key="13">
    <source>
        <dbReference type="Proteomes" id="UP000030748"/>
    </source>
</evidence>
<comment type="cofactor">
    <cofactor evidence="9">
        <name>Ca(2+)</name>
        <dbReference type="ChEBI" id="CHEBI:29108"/>
    </cofactor>
    <text evidence="9">Can bind about 5 Ca(2+) ions per subunit.</text>
</comment>
<comment type="similarity">
    <text evidence="1">Belongs to the peptidase M10A family. Matrix metalloproteinases (MMPs) subfamily.</text>
</comment>
<dbReference type="GO" id="GO:0030198">
    <property type="term" value="P:extracellular matrix organization"/>
    <property type="evidence" value="ECO:0000318"/>
    <property type="project" value="GO_Central"/>
</dbReference>
<name>A0A022R6Q1_ERYGU</name>
<proteinExistence type="inferred from homology"/>
<evidence type="ECO:0000256" key="4">
    <source>
        <dbReference type="ARBA" id="ARBA00022801"/>
    </source>
</evidence>
<feature type="active site" evidence="7">
    <location>
        <position position="261"/>
    </location>
</feature>
<feature type="binding site" evidence="8">
    <location>
        <position position="264"/>
    </location>
    <ligand>
        <name>Zn(2+)</name>
        <dbReference type="ChEBI" id="CHEBI:29105"/>
        <label>2</label>
        <note>catalytic</note>
    </ligand>
</feature>
<evidence type="ECO:0000256" key="6">
    <source>
        <dbReference type="ARBA" id="ARBA00023049"/>
    </source>
</evidence>
<keyword evidence="2" id="KW-0645">Protease</keyword>
<dbReference type="SMART" id="SM00235">
    <property type="entry name" value="ZnMc"/>
    <property type="match status" value="1"/>
</dbReference>
<keyword evidence="3 8" id="KW-0479">Metal-binding</keyword>
<dbReference type="InterPro" id="IPR002477">
    <property type="entry name" value="Peptidoglycan-bd-like"/>
</dbReference>
<accession>A0A022R6Q1</accession>
<feature type="binding site" evidence="9">
    <location>
        <position position="236"/>
    </location>
    <ligand>
        <name>Zn(2+)</name>
        <dbReference type="ChEBI" id="CHEBI:29105"/>
        <label>1</label>
    </ligand>
</feature>
<feature type="binding site" description="in inhibited form" evidence="9">
    <location>
        <position position="120"/>
    </location>
    <ligand>
        <name>Zn(2+)</name>
        <dbReference type="ChEBI" id="CHEBI:29105"/>
        <label>2</label>
        <note>catalytic</note>
    </ligand>
</feature>
<dbReference type="Pfam" id="PF01471">
    <property type="entry name" value="PG_binding_1"/>
    <property type="match status" value="1"/>
</dbReference>
<feature type="binding site" evidence="9">
    <location>
        <position position="238"/>
    </location>
    <ligand>
        <name>Ca(2+)</name>
        <dbReference type="ChEBI" id="CHEBI:29108"/>
        <label>3</label>
    </ligand>
</feature>
<evidence type="ECO:0000256" key="10">
    <source>
        <dbReference type="SAM" id="SignalP"/>
    </source>
</evidence>
<dbReference type="PIRSF" id="PIRSF001191">
    <property type="entry name" value="Peptidase_M10A_matrix"/>
    <property type="match status" value="1"/>
</dbReference>
<evidence type="ECO:0000256" key="9">
    <source>
        <dbReference type="PIRSR" id="PIRSR621190-2"/>
    </source>
</evidence>
<dbReference type="GO" id="GO:0030574">
    <property type="term" value="P:collagen catabolic process"/>
    <property type="evidence" value="ECO:0000318"/>
    <property type="project" value="GO_Central"/>
</dbReference>
<keyword evidence="9" id="KW-0106">Calcium</keyword>
<keyword evidence="4" id="KW-0378">Hydrolase</keyword>
<dbReference type="KEGG" id="egt:105958666"/>
<evidence type="ECO:0000256" key="7">
    <source>
        <dbReference type="PIRSR" id="PIRSR001191-1"/>
    </source>
</evidence>
<evidence type="ECO:0000256" key="8">
    <source>
        <dbReference type="PIRSR" id="PIRSR001191-2"/>
    </source>
</evidence>
<dbReference type="PANTHER" id="PTHR10201">
    <property type="entry name" value="MATRIX METALLOPROTEINASE"/>
    <property type="match status" value="1"/>
</dbReference>
<feature type="domain" description="Peptidase metallopeptidase" evidence="11">
    <location>
        <begin position="149"/>
        <end position="304"/>
    </location>
</feature>
<feature type="binding site" evidence="9">
    <location>
        <position position="278"/>
    </location>
    <ligand>
        <name>Zn(2+)</name>
        <dbReference type="ChEBI" id="CHEBI:29105"/>
        <label>2</label>
        <note>catalytic</note>
    </ligand>
</feature>
<dbReference type="eggNOG" id="KOG1565">
    <property type="taxonomic scope" value="Eukaryota"/>
</dbReference>
<dbReference type="Proteomes" id="UP000030748">
    <property type="component" value="Unassembled WGS sequence"/>
</dbReference>
<dbReference type="InterPro" id="IPR033739">
    <property type="entry name" value="M10A_MMP"/>
</dbReference>
<feature type="binding site" evidence="8">
    <location>
        <position position="270"/>
    </location>
    <ligand>
        <name>Zn(2+)</name>
        <dbReference type="ChEBI" id="CHEBI:29105"/>
        <label>2</label>
        <note>catalytic</note>
    </ligand>
</feature>
<dbReference type="InterPro" id="IPR006026">
    <property type="entry name" value="Peptidase_Metallo"/>
</dbReference>
<dbReference type="STRING" id="4155.A0A022R6Q1"/>
<gene>
    <name evidence="12" type="ORF">MIMGU_mgv1a019701mg</name>
</gene>
<dbReference type="InterPro" id="IPR001818">
    <property type="entry name" value="Pept_M10_metallopeptidase"/>
</dbReference>
<dbReference type="InterPro" id="IPR036365">
    <property type="entry name" value="PGBD-like_sf"/>
</dbReference>
<dbReference type="PRINTS" id="PR00138">
    <property type="entry name" value="MATRIXIN"/>
</dbReference>
<dbReference type="EMBL" id="KI630592">
    <property type="protein sequence ID" value="EYU35921.1"/>
    <property type="molecule type" value="Genomic_DNA"/>
</dbReference>
<dbReference type="PANTHER" id="PTHR10201:SF213">
    <property type="entry name" value="METALLOENDOPROTEINASE 2-MMP-LIKE"/>
    <property type="match status" value="1"/>
</dbReference>
<feature type="binding site" evidence="9">
    <location>
        <position position="213"/>
    </location>
    <ligand>
        <name>Zn(2+)</name>
        <dbReference type="ChEBI" id="CHEBI:29105"/>
        <label>1</label>
    </ligand>
</feature>
<organism evidence="12 13">
    <name type="scientific">Erythranthe guttata</name>
    <name type="common">Yellow monkey flower</name>
    <name type="synonym">Mimulus guttatus</name>
    <dbReference type="NCBI Taxonomy" id="4155"/>
    <lineage>
        <taxon>Eukaryota</taxon>
        <taxon>Viridiplantae</taxon>
        <taxon>Streptophyta</taxon>
        <taxon>Embryophyta</taxon>
        <taxon>Tracheophyta</taxon>
        <taxon>Spermatophyta</taxon>
        <taxon>Magnoliopsida</taxon>
        <taxon>eudicotyledons</taxon>
        <taxon>Gunneridae</taxon>
        <taxon>Pentapetalae</taxon>
        <taxon>asterids</taxon>
        <taxon>lamiids</taxon>
        <taxon>Lamiales</taxon>
        <taxon>Phrymaceae</taxon>
        <taxon>Erythranthe</taxon>
    </lineage>
</organism>
<dbReference type="AlphaFoldDB" id="A0A022R6Q1"/>
<feature type="binding site" evidence="9">
    <location>
        <position position="201"/>
    </location>
    <ligand>
        <name>Ca(2+)</name>
        <dbReference type="ChEBI" id="CHEBI:29108"/>
        <label>2</label>
    </ligand>
</feature>
<keyword evidence="6" id="KW-0482">Metalloprotease</keyword>
<dbReference type="PhylomeDB" id="A0A022R6Q1"/>
<evidence type="ECO:0000256" key="3">
    <source>
        <dbReference type="ARBA" id="ARBA00022723"/>
    </source>
</evidence>
<feature type="binding site" evidence="9">
    <location>
        <position position="241"/>
    </location>
    <ligand>
        <name>Ca(2+)</name>
        <dbReference type="ChEBI" id="CHEBI:29108"/>
        <label>3</label>
    </ligand>
</feature>
<dbReference type="SUPFAM" id="SSF47090">
    <property type="entry name" value="PGBD-like"/>
    <property type="match status" value="1"/>
</dbReference>
<evidence type="ECO:0000259" key="11">
    <source>
        <dbReference type="SMART" id="SM00235"/>
    </source>
</evidence>
<comment type="cofactor">
    <cofactor evidence="9">
        <name>Zn(2+)</name>
        <dbReference type="ChEBI" id="CHEBI:29105"/>
    </cofactor>
    <text evidence="9">Binds 2 Zn(2+) ions per subunit.</text>
</comment>
<keyword evidence="13" id="KW-1185">Reference proteome</keyword>
<evidence type="ECO:0000256" key="1">
    <source>
        <dbReference type="ARBA" id="ARBA00009614"/>
    </source>
</evidence>
<dbReference type="GO" id="GO:0004222">
    <property type="term" value="F:metalloendopeptidase activity"/>
    <property type="evidence" value="ECO:0000318"/>
    <property type="project" value="GO_Central"/>
</dbReference>
<dbReference type="CDD" id="cd04278">
    <property type="entry name" value="ZnMc_MMP"/>
    <property type="match status" value="1"/>
</dbReference>
<feature type="binding site" evidence="9">
    <location>
        <position position="226"/>
    </location>
    <ligand>
        <name>Zn(2+)</name>
        <dbReference type="ChEBI" id="CHEBI:29105"/>
        <label>1</label>
    </ligand>
</feature>
<feature type="chain" id="PRO_5001504523" description="Peptidase metallopeptidase domain-containing protein" evidence="10">
    <location>
        <begin position="26"/>
        <end position="304"/>
    </location>
</feature>
<keyword evidence="10" id="KW-0732">Signal</keyword>
<dbReference type="OrthoDB" id="406838at2759"/>
<feature type="binding site" evidence="8">
    <location>
        <position position="260"/>
    </location>
    <ligand>
        <name>Zn(2+)</name>
        <dbReference type="ChEBI" id="CHEBI:29105"/>
        <label>2</label>
        <note>catalytic</note>
    </ligand>
</feature>
<dbReference type="InterPro" id="IPR024079">
    <property type="entry name" value="MetalloPept_cat_dom_sf"/>
</dbReference>
<feature type="binding site" evidence="9">
    <location>
        <position position="241"/>
    </location>
    <ligand>
        <name>Ca(2+)</name>
        <dbReference type="ChEBI" id="CHEBI:29108"/>
        <label>1</label>
    </ligand>
</feature>
<dbReference type="GO" id="GO:0006508">
    <property type="term" value="P:proteolysis"/>
    <property type="evidence" value="ECO:0007669"/>
    <property type="project" value="UniProtKB-KW"/>
</dbReference>
<protein>
    <recommendedName>
        <fullName evidence="11">Peptidase metallopeptidase domain-containing protein</fullName>
    </recommendedName>
</protein>
<keyword evidence="5 8" id="KW-0862">Zinc</keyword>
<reference evidence="12 13" key="1">
    <citation type="journal article" date="2013" name="Proc. Natl. Acad. Sci. U.S.A.">
        <title>Fine-scale variation in meiotic recombination in Mimulus inferred from population shotgun sequencing.</title>
        <authorList>
            <person name="Hellsten U."/>
            <person name="Wright K.M."/>
            <person name="Jenkins J."/>
            <person name="Shu S."/>
            <person name="Yuan Y."/>
            <person name="Wessler S.R."/>
            <person name="Schmutz J."/>
            <person name="Willis J.H."/>
            <person name="Rokhsar D.S."/>
        </authorList>
    </citation>
    <scope>NUCLEOTIDE SEQUENCE [LARGE SCALE GENOMIC DNA]</scope>
    <source>
        <strain evidence="13">cv. DUN x IM62</strain>
    </source>
</reference>
<feature type="binding site" evidence="9">
    <location>
        <position position="218"/>
    </location>
    <ligand>
        <name>Ca(2+)</name>
        <dbReference type="ChEBI" id="CHEBI:29108"/>
        <label>3</label>
    </ligand>
</feature>
<dbReference type="SUPFAM" id="SSF55486">
    <property type="entry name" value="Metalloproteases ('zincins'), catalytic domain"/>
    <property type="match status" value="1"/>
</dbReference>
<dbReference type="Gene3D" id="3.40.390.10">
    <property type="entry name" value="Collagenase (Catalytic Domain)"/>
    <property type="match status" value="1"/>
</dbReference>
<evidence type="ECO:0000256" key="5">
    <source>
        <dbReference type="ARBA" id="ARBA00022833"/>
    </source>
</evidence>
<dbReference type="Pfam" id="PF00413">
    <property type="entry name" value="Peptidase_M10"/>
    <property type="match status" value="1"/>
</dbReference>
<sequence length="304" mass="33436">MAPQNLFITCIFLFSLLNPFHLSHAHSHNSNAKNHPSPLSAINNLVGVRKGQKAKGLVELKTHLSNLGYMKNNNNEAKANNDLFDDDLELAIKKYQVFFHLNVNGILDAKTVEHLLLPRCGVADFVNLNASQFKNEIPTIASHYTFFPGEPKWPPGKTNLTYSFPPGASNEVMQAIKDATQLWAGVTHFKFTYITDYDHADIKISFQVWDHKDGAAFDGRGGILAHAFAPSDGRLHFDGDEVWVDGVVPGKFDLQMVGLHELGHVLGLGHTTDGGAIMTPTLGSGFRKGLGQDDINGIKALYHL</sequence>
<feature type="binding site" evidence="9">
    <location>
        <position position="211"/>
    </location>
    <ligand>
        <name>Zn(2+)</name>
        <dbReference type="ChEBI" id="CHEBI:29105"/>
        <label>1</label>
    </ligand>
</feature>
<feature type="binding site" evidence="9">
    <location>
        <position position="219"/>
    </location>
    <ligand>
        <name>Ca(2+)</name>
        <dbReference type="ChEBI" id="CHEBI:29108"/>
        <label>3</label>
    </ligand>
</feature>
<dbReference type="GO" id="GO:0031012">
    <property type="term" value="C:extracellular matrix"/>
    <property type="evidence" value="ECO:0007669"/>
    <property type="project" value="InterPro"/>
</dbReference>
<dbReference type="InterPro" id="IPR021190">
    <property type="entry name" value="Pept_M10A"/>
</dbReference>
<feature type="signal peptide" evidence="10">
    <location>
        <begin position="1"/>
        <end position="25"/>
    </location>
</feature>
<dbReference type="GO" id="GO:0008270">
    <property type="term" value="F:zinc ion binding"/>
    <property type="evidence" value="ECO:0007669"/>
    <property type="project" value="InterPro"/>
</dbReference>
<evidence type="ECO:0000313" key="12">
    <source>
        <dbReference type="EMBL" id="EYU35921.1"/>
    </source>
</evidence>
<evidence type="ECO:0000256" key="2">
    <source>
        <dbReference type="ARBA" id="ARBA00022670"/>
    </source>
</evidence>